<evidence type="ECO:0000313" key="2">
    <source>
        <dbReference type="Proteomes" id="UP000199663"/>
    </source>
</evidence>
<gene>
    <name evidence="1" type="ORF">SAMN05444412_105179</name>
</gene>
<keyword evidence="2" id="KW-1185">Reference proteome</keyword>
<comment type="caution">
    <text evidence="1">The sequence shown here is derived from an EMBL/GenBank/DDBJ whole genome shotgun (WGS) entry which is preliminary data.</text>
</comment>
<accession>A0A1H3Q4A0</accession>
<evidence type="ECO:0008006" key="3">
    <source>
        <dbReference type="Google" id="ProtNLM"/>
    </source>
</evidence>
<dbReference type="EMBL" id="FNQC01000005">
    <property type="protein sequence ID" value="SDZ07569.1"/>
    <property type="molecule type" value="Genomic_DNA"/>
</dbReference>
<protein>
    <recommendedName>
        <fullName evidence="3">Outer membrane protein beta-barrel domain-containing protein</fullName>
    </recommendedName>
</protein>
<reference evidence="1 2" key="1">
    <citation type="submission" date="2016-10" db="EMBL/GenBank/DDBJ databases">
        <authorList>
            <person name="Varghese N."/>
            <person name="Submissions S."/>
        </authorList>
    </citation>
    <scope>NUCLEOTIDE SEQUENCE [LARGE SCALE GENOMIC DNA]</scope>
    <source>
        <strain evidence="1 2">DSM 17997</strain>
    </source>
</reference>
<organism evidence="1 2">
    <name type="scientific">Rhodonellum ikkaensis</name>
    <dbReference type="NCBI Taxonomy" id="336829"/>
    <lineage>
        <taxon>Bacteria</taxon>
        <taxon>Pseudomonadati</taxon>
        <taxon>Bacteroidota</taxon>
        <taxon>Cytophagia</taxon>
        <taxon>Cytophagales</taxon>
        <taxon>Cytophagaceae</taxon>
        <taxon>Rhodonellum</taxon>
    </lineage>
</organism>
<evidence type="ECO:0000313" key="1">
    <source>
        <dbReference type="EMBL" id="SDZ07569.1"/>
    </source>
</evidence>
<sequence>MKIKKIRLPFGRVKAVACTSKFMKIKKISRFLAVGFLILGFSTLGYGQNFYKERIPKTDIFSIGIGPSFIYADNGGPYRTFKFEWDPAFSLSYTKKFSNRFAFKTTTGIQWIQSSVSPSIQVQERWIANNGAFRFKGHAFYADVMPIMYLFPFHSHMNRRFVNLYGGLGIGLLHVNRVQAFSMSDDALETRAKTTTGYVPFRAGISFRLGALSDLALEGTMLFSFSDNLDGNANFNRFGDHMAQAQLVYKKFLKPRSKK</sequence>
<name>A0A1H3Q4A0_9BACT</name>
<proteinExistence type="predicted"/>
<dbReference type="Proteomes" id="UP000199663">
    <property type="component" value="Unassembled WGS sequence"/>
</dbReference>